<reference evidence="2 3" key="1">
    <citation type="submission" date="2015-09" db="EMBL/GenBank/DDBJ databases">
        <authorList>
            <consortium name="Pathogen Informatics"/>
        </authorList>
    </citation>
    <scope>NUCLEOTIDE SEQUENCE [LARGE SCALE GENOMIC DNA]</scope>
    <source>
        <strain evidence="2 3">2789STDY5834939</strain>
    </source>
</reference>
<dbReference type="EMBL" id="CZBE01000001">
    <property type="protein sequence ID" value="CUP22105.1"/>
    <property type="molecule type" value="Genomic_DNA"/>
</dbReference>
<sequence>MAANRKLPFGYAMRMGKICIQEQEAGLVKEIFSDYIRGASFLRLTGKLNSQPVAYNPQTRWNKNMVARILEDRRYVGEKDFPLIIEQDLMNAALAKRAAKQIASQPTELQKTLRQLSGQKAMQQMEQEVLTLLDRLIRQPECVQFPSPVKVSPEEERRLGQELDVIMSQQPMGEENAKRTAYALAAARLNAIGSEDYETLRIKEALTSGMPPHDLLKSIASAVLIRPDGAVGLRLKNKQIIERSKIS</sequence>
<dbReference type="GO" id="GO:0003677">
    <property type="term" value="F:DNA binding"/>
    <property type="evidence" value="ECO:0007669"/>
    <property type="project" value="InterPro"/>
</dbReference>
<feature type="domain" description="Recombinase" evidence="1">
    <location>
        <begin position="8"/>
        <end position="103"/>
    </location>
</feature>
<evidence type="ECO:0000259" key="1">
    <source>
        <dbReference type="PROSITE" id="PS51737"/>
    </source>
</evidence>
<dbReference type="Gene3D" id="3.90.1750.20">
    <property type="entry name" value="Putative Large Serine Recombinase, Chain B, Domain 2"/>
    <property type="match status" value="1"/>
</dbReference>
<proteinExistence type="predicted"/>
<dbReference type="InterPro" id="IPR038109">
    <property type="entry name" value="DNA_bind_recomb_sf"/>
</dbReference>
<dbReference type="OrthoDB" id="2188903at2"/>
<dbReference type="GO" id="GO:0000150">
    <property type="term" value="F:DNA strand exchange activity"/>
    <property type="evidence" value="ECO:0007669"/>
    <property type="project" value="InterPro"/>
</dbReference>
<dbReference type="RefSeq" id="WP_024731057.1">
    <property type="nucleotide sequence ID" value="NZ_CABIWA010000002.1"/>
</dbReference>
<dbReference type="PROSITE" id="PS51737">
    <property type="entry name" value="RECOMBINASE_DNA_BIND"/>
    <property type="match status" value="1"/>
</dbReference>
<dbReference type="AlphaFoldDB" id="A0A174LJU3"/>
<name>A0A174LJU3_9FIRM</name>
<dbReference type="Proteomes" id="UP000095765">
    <property type="component" value="Unassembled WGS sequence"/>
</dbReference>
<dbReference type="GeneID" id="72463255"/>
<organism evidence="2 3">
    <name type="scientific">Anaerotruncus colihominis</name>
    <dbReference type="NCBI Taxonomy" id="169435"/>
    <lineage>
        <taxon>Bacteria</taxon>
        <taxon>Bacillati</taxon>
        <taxon>Bacillota</taxon>
        <taxon>Clostridia</taxon>
        <taxon>Eubacteriales</taxon>
        <taxon>Oscillospiraceae</taxon>
        <taxon>Anaerotruncus</taxon>
    </lineage>
</organism>
<dbReference type="InterPro" id="IPR011109">
    <property type="entry name" value="DNA_bind_recombinase_dom"/>
</dbReference>
<accession>A0A174LJU3</accession>
<dbReference type="Pfam" id="PF07508">
    <property type="entry name" value="Recombinase"/>
    <property type="match status" value="1"/>
</dbReference>
<protein>
    <submittedName>
        <fullName evidence="2">Recombinase</fullName>
    </submittedName>
</protein>
<gene>
    <name evidence="2" type="ORF">ERS852551_00133</name>
</gene>
<evidence type="ECO:0000313" key="3">
    <source>
        <dbReference type="Proteomes" id="UP000095765"/>
    </source>
</evidence>
<evidence type="ECO:0000313" key="2">
    <source>
        <dbReference type="EMBL" id="CUP22105.1"/>
    </source>
</evidence>